<sequence length="148" mass="16903">MTSFGKSQKEIMQIVRARSPSTRSPTMYQNSPKSFFSLDTQVKIGTLIKDEKKRYSVKVYQPQESEIEVISENGNLSNFATEREEKFVKIKFTVTANGKGAQTDAVIVKSGDQEVSRIPVFFNVVVDVDTIKRIKQLREKKQMEKLGY</sequence>
<reference evidence="1 2" key="1">
    <citation type="journal article" date="2014" name="PLoS Genet.">
        <title>The Genome of Spironucleus salmonicida Highlights a Fish Pathogen Adapted to Fluctuating Environments.</title>
        <authorList>
            <person name="Xu F."/>
            <person name="Jerlstrom-Hultqvist J."/>
            <person name="Einarsson E."/>
            <person name="Astvaldsson A."/>
            <person name="Svard S.G."/>
            <person name="Andersson J.O."/>
        </authorList>
    </citation>
    <scope>NUCLEOTIDE SEQUENCE</scope>
    <source>
        <strain evidence="2">ATCC 50377</strain>
    </source>
</reference>
<name>V6LSG6_9EUKA</name>
<keyword evidence="3" id="KW-1185">Reference proteome</keyword>
<evidence type="ECO:0000313" key="2">
    <source>
        <dbReference type="EMBL" id="KAH0575402.1"/>
    </source>
</evidence>
<organism evidence="1">
    <name type="scientific">Spironucleus salmonicida</name>
    <dbReference type="NCBI Taxonomy" id="348837"/>
    <lineage>
        <taxon>Eukaryota</taxon>
        <taxon>Metamonada</taxon>
        <taxon>Diplomonadida</taxon>
        <taxon>Hexamitidae</taxon>
        <taxon>Hexamitinae</taxon>
        <taxon>Spironucleus</taxon>
    </lineage>
</organism>
<accession>V6LSG6</accession>
<dbReference type="VEuPathDB" id="GiardiaDB:SS50377_23035"/>
<protein>
    <submittedName>
        <fullName evidence="1">Uncharacterized protein</fullName>
    </submittedName>
</protein>
<gene>
    <name evidence="1" type="ORF">SS50377_12307</name>
    <name evidence="2" type="ORF">SS50377_23035</name>
</gene>
<evidence type="ECO:0000313" key="1">
    <source>
        <dbReference type="EMBL" id="EST47612.1"/>
    </source>
</evidence>
<dbReference type="EMBL" id="AUWU02000003">
    <property type="protein sequence ID" value="KAH0575402.1"/>
    <property type="molecule type" value="Genomic_DNA"/>
</dbReference>
<dbReference type="Proteomes" id="UP000018208">
    <property type="component" value="Unassembled WGS sequence"/>
</dbReference>
<proteinExistence type="predicted"/>
<reference evidence="2" key="2">
    <citation type="submission" date="2020-12" db="EMBL/GenBank/DDBJ databases">
        <title>New Spironucleus salmonicida genome in near-complete chromosomes.</title>
        <authorList>
            <person name="Xu F."/>
            <person name="Kurt Z."/>
            <person name="Jimenez-Gonzalez A."/>
            <person name="Astvaldsson A."/>
            <person name="Andersson J.O."/>
            <person name="Svard S.G."/>
        </authorList>
    </citation>
    <scope>NUCLEOTIDE SEQUENCE</scope>
    <source>
        <strain evidence="2">ATCC 50377</strain>
    </source>
</reference>
<evidence type="ECO:0000313" key="3">
    <source>
        <dbReference type="Proteomes" id="UP000018208"/>
    </source>
</evidence>
<dbReference type="AlphaFoldDB" id="V6LSG6"/>
<dbReference type="EMBL" id="KI546038">
    <property type="protein sequence ID" value="EST47612.1"/>
    <property type="molecule type" value="Genomic_DNA"/>
</dbReference>